<feature type="signal peptide" evidence="1">
    <location>
        <begin position="1"/>
        <end position="25"/>
    </location>
</feature>
<organism evidence="2 3">
    <name type="scientific">Blautia liquoris</name>
    <dbReference type="NCBI Taxonomy" id="2779518"/>
    <lineage>
        <taxon>Bacteria</taxon>
        <taxon>Bacillati</taxon>
        <taxon>Bacillota</taxon>
        <taxon>Clostridia</taxon>
        <taxon>Lachnospirales</taxon>
        <taxon>Lachnospiraceae</taxon>
        <taxon>Blautia</taxon>
    </lineage>
</organism>
<reference evidence="2 3" key="1">
    <citation type="submission" date="2020-10" db="EMBL/GenBank/DDBJ databases">
        <title>Blautia liquoris sp.nov., isolated from the mud in a fermentation cellar used for the production of Chinese strong-flavoured liquor.</title>
        <authorList>
            <person name="Lu L."/>
        </authorList>
    </citation>
    <scope>NUCLEOTIDE SEQUENCE [LARGE SCALE GENOMIC DNA]</scope>
    <source>
        <strain evidence="2 3">LZLJ-3</strain>
    </source>
</reference>
<dbReference type="SUPFAM" id="SSF53850">
    <property type="entry name" value="Periplasmic binding protein-like II"/>
    <property type="match status" value="1"/>
</dbReference>
<feature type="chain" id="PRO_5038401344" description="Lipoprotein LipO" evidence="1">
    <location>
        <begin position="26"/>
        <end position="548"/>
    </location>
</feature>
<dbReference type="AlphaFoldDB" id="A0A7M2RE81"/>
<accession>A0A7M2RE81</accession>
<dbReference type="RefSeq" id="WP_193734997.1">
    <property type="nucleotide sequence ID" value="NZ_CP063304.1"/>
</dbReference>
<gene>
    <name evidence="2" type="ORF">INP51_11550</name>
</gene>
<evidence type="ECO:0000313" key="3">
    <source>
        <dbReference type="Proteomes" id="UP000593601"/>
    </source>
</evidence>
<proteinExistence type="predicted"/>
<keyword evidence="3" id="KW-1185">Reference proteome</keyword>
<evidence type="ECO:0000256" key="1">
    <source>
        <dbReference type="SAM" id="SignalP"/>
    </source>
</evidence>
<dbReference type="EMBL" id="CP063304">
    <property type="protein sequence ID" value="QOV18635.1"/>
    <property type="molecule type" value="Genomic_DNA"/>
</dbReference>
<dbReference type="Gene3D" id="3.40.190.10">
    <property type="entry name" value="Periplasmic binding protein-like II"/>
    <property type="match status" value="2"/>
</dbReference>
<keyword evidence="1" id="KW-0732">Signal</keyword>
<sequence length="548" mass="62508">MNPFINKKLILFLCLILFLSGCDYNTVTSTLPDQSVLPETLQNQSFDQHLDISIGYWDIEKMLNASHPDAITQYIESLFNVTFHPMSVTWSNYKDRYRILSSTHSLPDIFATLTLSSNDNHDSGSFINMIESNSIRALPEDMSSYPLLSNVLALTSFTKYKDGNYYAIPRNSFTDPILGSTDAAMLVRRDWMDTLDIKDPQSFDDFLSMTSAFVHDDPDGNGADDTIGYNVSNLTALGKWLILGISPECNTYAWISEDGQYIPSWTSDKFMEVVKSYRKLYQSDSLDPNFYSKSPQTVLEDFASGHLGALEYKSSPSALMELKERWDQQNDKPFETCVDVLPIFPASDGIRYSNSSNIFWSESYLSSSVSDEKAERILSILEFLLSENGKMLCKYGIENVDYALNDNGNYTCLIDTKGENLSIVLKKKYPSLMLFETLAGWGNDWKDFENSSLNNLRYGKPCVDLARKSVEWYRDNTTQLKRDYVFLNAPKESVESLNTSDAFQSFVKCIIGEDDPEQMWNQVLAEMDSKGLKNYISMQNEKYREQKE</sequence>
<evidence type="ECO:0008006" key="4">
    <source>
        <dbReference type="Google" id="ProtNLM"/>
    </source>
</evidence>
<dbReference type="Proteomes" id="UP000593601">
    <property type="component" value="Chromosome"/>
</dbReference>
<dbReference type="KEGG" id="bliq:INP51_11550"/>
<evidence type="ECO:0000313" key="2">
    <source>
        <dbReference type="EMBL" id="QOV18635.1"/>
    </source>
</evidence>
<dbReference type="PROSITE" id="PS51257">
    <property type="entry name" value="PROKAR_LIPOPROTEIN"/>
    <property type="match status" value="1"/>
</dbReference>
<protein>
    <recommendedName>
        <fullName evidence="4">Lipoprotein LipO</fullName>
    </recommendedName>
</protein>
<name>A0A7M2RE81_9FIRM</name>